<dbReference type="AlphaFoldDB" id="E4RY66"/>
<dbReference type="RefSeq" id="WP_013408326.1">
    <property type="nucleotide sequence ID" value="NC_014655.1"/>
</dbReference>
<dbReference type="PANTHER" id="PTHR31876:SF26">
    <property type="entry name" value="PROTEIN LIKE COV 2"/>
    <property type="match status" value="1"/>
</dbReference>
<dbReference type="Proteomes" id="UP000007435">
    <property type="component" value="Chromosome"/>
</dbReference>
<accession>E4RY66</accession>
<dbReference type="PANTHER" id="PTHR31876">
    <property type="entry name" value="COV-LIKE PROTEIN 1"/>
    <property type="match status" value="1"/>
</dbReference>
<feature type="transmembrane region" description="Helical" evidence="1">
    <location>
        <begin position="57"/>
        <end position="79"/>
    </location>
</feature>
<dbReference type="Pfam" id="PF04367">
    <property type="entry name" value="DUF502"/>
    <property type="match status" value="1"/>
</dbReference>
<feature type="transmembrane region" description="Helical" evidence="1">
    <location>
        <begin position="12"/>
        <end position="37"/>
    </location>
</feature>
<dbReference type="KEGG" id="lby:Lbys_1569"/>
<protein>
    <recommendedName>
        <fullName evidence="4">DUF502 domain-containing protein</fullName>
    </recommendedName>
</protein>
<organism evidence="2 3">
    <name type="scientific">Leadbetterella byssophila (strain DSM 17132 / JCM 16389 / KACC 11308 / NBRC 106382 / 4M15)</name>
    <dbReference type="NCBI Taxonomy" id="649349"/>
    <lineage>
        <taxon>Bacteria</taxon>
        <taxon>Pseudomonadati</taxon>
        <taxon>Bacteroidota</taxon>
        <taxon>Cytophagia</taxon>
        <taxon>Cytophagales</taxon>
        <taxon>Leadbetterellaceae</taxon>
        <taxon>Leadbetterella</taxon>
    </lineage>
</organism>
<reference key="1">
    <citation type="submission" date="2010-11" db="EMBL/GenBank/DDBJ databases">
        <title>The complete genome of Leadbetterella byssophila DSM 17132.</title>
        <authorList>
            <consortium name="US DOE Joint Genome Institute (JGI-PGF)"/>
            <person name="Lucas S."/>
            <person name="Copeland A."/>
            <person name="Lapidus A."/>
            <person name="Glavina del Rio T."/>
            <person name="Dalin E."/>
            <person name="Tice H."/>
            <person name="Bruce D."/>
            <person name="Goodwin L."/>
            <person name="Pitluck S."/>
            <person name="Kyrpides N."/>
            <person name="Mavromatis K."/>
            <person name="Ivanova N."/>
            <person name="Teshima H."/>
            <person name="Brettin T."/>
            <person name="Detter J.C."/>
            <person name="Han C."/>
            <person name="Tapia R."/>
            <person name="Land M."/>
            <person name="Hauser L."/>
            <person name="Markowitz V."/>
            <person name="Cheng J.-F."/>
            <person name="Hugenholtz P."/>
            <person name="Woyke T."/>
            <person name="Wu D."/>
            <person name="Tindall B."/>
            <person name="Pomrenke H.G."/>
            <person name="Brambilla E."/>
            <person name="Klenk H.-P."/>
            <person name="Eisen J.A."/>
        </authorList>
    </citation>
    <scope>NUCLEOTIDE SEQUENCE [LARGE SCALE GENOMIC DNA]</scope>
    <source>
        <strain>DSM 17132</strain>
    </source>
</reference>
<evidence type="ECO:0000256" key="1">
    <source>
        <dbReference type="SAM" id="Phobius"/>
    </source>
</evidence>
<proteinExistence type="predicted"/>
<dbReference type="InterPro" id="IPR007462">
    <property type="entry name" value="COV1-like"/>
</dbReference>
<keyword evidence="1" id="KW-0472">Membrane</keyword>
<dbReference type="EMBL" id="CP002305">
    <property type="protein sequence ID" value="ADQ17277.1"/>
    <property type="molecule type" value="Genomic_DNA"/>
</dbReference>
<evidence type="ECO:0000313" key="3">
    <source>
        <dbReference type="Proteomes" id="UP000007435"/>
    </source>
</evidence>
<evidence type="ECO:0008006" key="4">
    <source>
        <dbReference type="Google" id="ProtNLM"/>
    </source>
</evidence>
<name>E4RY66_LEAB4</name>
<sequence length="203" mass="22757">MRNPIRFIFNRFIAYFFRGLLFIAPLGITVLILFSAFDFVDSLGRIQFESWTDPNKKIFIPGLGFLIVVGGTAFIGVLFTKILPITIQGWLEEKLSNLPLVKIFYTATKDLISAFLGEKKKFTTGVLVTINYHPVVKKMGFLTQENLDVFNLPDMVSVYCPHGYAISGQTFIVSKKDVEILDIPSTELMKMAISGGVSITETK</sequence>
<gene>
    <name evidence="2" type="ordered locus">Lbys_1569</name>
</gene>
<dbReference type="HOGENOM" id="CLU_068050_4_1_10"/>
<reference evidence="2 3" key="2">
    <citation type="journal article" date="2011" name="Stand. Genomic Sci.">
        <title>Complete genome sequence of Leadbetterella byssophila type strain (4M15).</title>
        <authorList>
            <person name="Abt B."/>
            <person name="Teshima H."/>
            <person name="Lucas S."/>
            <person name="Lapidus A."/>
            <person name="Del Rio T.G."/>
            <person name="Nolan M."/>
            <person name="Tice H."/>
            <person name="Cheng J.F."/>
            <person name="Pitluck S."/>
            <person name="Liolios K."/>
            <person name="Pagani I."/>
            <person name="Ivanova N."/>
            <person name="Mavromatis K."/>
            <person name="Pati A."/>
            <person name="Tapia R."/>
            <person name="Han C."/>
            <person name="Goodwin L."/>
            <person name="Chen A."/>
            <person name="Palaniappan K."/>
            <person name="Land M."/>
            <person name="Hauser L."/>
            <person name="Chang Y.J."/>
            <person name="Jeffries C.D."/>
            <person name="Rohde M."/>
            <person name="Goker M."/>
            <person name="Tindall B.J."/>
            <person name="Detter J.C."/>
            <person name="Woyke T."/>
            <person name="Bristow J."/>
            <person name="Eisen J.A."/>
            <person name="Markowitz V."/>
            <person name="Hugenholtz P."/>
            <person name="Klenk H.P."/>
            <person name="Kyrpides N.C."/>
        </authorList>
    </citation>
    <scope>NUCLEOTIDE SEQUENCE [LARGE SCALE GENOMIC DNA]</scope>
    <source>
        <strain evidence="3">DSM 17132 / JCM 16389 / KACC 11308 / NBRC 106382 / 4M15</strain>
    </source>
</reference>
<keyword evidence="1" id="KW-0812">Transmembrane</keyword>
<dbReference type="STRING" id="649349.Lbys_1569"/>
<keyword evidence="3" id="KW-1185">Reference proteome</keyword>
<keyword evidence="1" id="KW-1133">Transmembrane helix</keyword>
<dbReference type="eggNOG" id="COG2928">
    <property type="taxonomic scope" value="Bacteria"/>
</dbReference>
<dbReference type="OrthoDB" id="9789516at2"/>
<evidence type="ECO:0000313" key="2">
    <source>
        <dbReference type="EMBL" id="ADQ17277.1"/>
    </source>
</evidence>